<evidence type="ECO:0000256" key="4">
    <source>
        <dbReference type="ARBA" id="ARBA00022989"/>
    </source>
</evidence>
<organism evidence="9 10">
    <name type="scientific">Carnobacterium maltaromaticum</name>
    <name type="common">Carnobacterium piscicola</name>
    <dbReference type="NCBI Taxonomy" id="2751"/>
    <lineage>
        <taxon>Bacteria</taxon>
        <taxon>Bacillati</taxon>
        <taxon>Bacillota</taxon>
        <taxon>Bacilli</taxon>
        <taxon>Lactobacillales</taxon>
        <taxon>Carnobacteriaceae</taxon>
        <taxon>Carnobacterium</taxon>
    </lineage>
</organism>
<sequence>MDREFLNKKIDSEEEKKSSTRQFSKEEFQAEMVKEELSSKEPSFETQGIKLSSNTPTSQEKLSSPSAEEKESPLENTLSTREIRRQYWQEKQVKEDLENRPFHRYPDYFYGGLWLRLFAYLVDLIVIQSIGRIAVNNMFTAFNLPKDTASFSYYTLAHLAVYLLYFILMTKFTNGQTVGKMIFGLRVVCFKEQNLSWSTVLVREGFCRYFLNLSVLRALYLVLLFTPQKQHVGDLLSDTSVVSENLLKASQLDPV</sequence>
<evidence type="ECO:0000313" key="10">
    <source>
        <dbReference type="Proteomes" id="UP001290462"/>
    </source>
</evidence>
<comment type="subcellular location">
    <subcellularLocation>
        <location evidence="1">Cell membrane</location>
        <topology evidence="1">Multi-pass membrane protein</topology>
    </subcellularLocation>
</comment>
<feature type="compositionally biased region" description="Basic and acidic residues" evidence="6">
    <location>
        <begin position="1"/>
        <end position="43"/>
    </location>
</feature>
<keyword evidence="2" id="KW-1003">Cell membrane</keyword>
<dbReference type="GO" id="GO:0005886">
    <property type="term" value="C:plasma membrane"/>
    <property type="evidence" value="ECO:0007669"/>
    <property type="project" value="UniProtKB-SubCell"/>
</dbReference>
<evidence type="ECO:0000313" key="9">
    <source>
        <dbReference type="EMBL" id="MDZ5758007.1"/>
    </source>
</evidence>
<evidence type="ECO:0000256" key="1">
    <source>
        <dbReference type="ARBA" id="ARBA00004651"/>
    </source>
</evidence>
<evidence type="ECO:0000256" key="7">
    <source>
        <dbReference type="SAM" id="Phobius"/>
    </source>
</evidence>
<keyword evidence="4 7" id="KW-1133">Transmembrane helix</keyword>
<dbReference type="Pfam" id="PF06271">
    <property type="entry name" value="RDD"/>
    <property type="match status" value="1"/>
</dbReference>
<feature type="domain" description="RDD" evidence="8">
    <location>
        <begin position="110"/>
        <end position="237"/>
    </location>
</feature>
<feature type="region of interest" description="Disordered" evidence="6">
    <location>
        <begin position="1"/>
        <end position="77"/>
    </location>
</feature>
<accession>A0AAW9K2P3</accession>
<keyword evidence="5 7" id="KW-0472">Membrane</keyword>
<proteinExistence type="predicted"/>
<dbReference type="PANTHER" id="PTHR36115">
    <property type="entry name" value="PROLINE-RICH ANTIGEN HOMOLOG-RELATED"/>
    <property type="match status" value="1"/>
</dbReference>
<dbReference type="InterPro" id="IPR051791">
    <property type="entry name" value="Pra-immunoreactive"/>
</dbReference>
<dbReference type="Proteomes" id="UP001290462">
    <property type="component" value="Unassembled WGS sequence"/>
</dbReference>
<evidence type="ECO:0000256" key="2">
    <source>
        <dbReference type="ARBA" id="ARBA00022475"/>
    </source>
</evidence>
<feature type="compositionally biased region" description="Polar residues" evidence="6">
    <location>
        <begin position="44"/>
        <end position="66"/>
    </location>
</feature>
<reference evidence="9" key="1">
    <citation type="submission" date="2023-08" db="EMBL/GenBank/DDBJ databases">
        <title>Genomic characterization of piscicolin 126 produced by Carnobacterium maltaromaticum CM22 strain isolated from salmon (Salmo salar).</title>
        <authorList>
            <person name="Gonzalez-Gragera E."/>
            <person name="Garcia-Lopez J.D."/>
            <person name="Teso-Perez C."/>
            <person name="Gimenez-Hernandez I."/>
            <person name="Peralta-Sanchez J.M."/>
            <person name="Valdivia E."/>
            <person name="Montalban-Lopez M."/>
            <person name="Martin-Platero A.M."/>
            <person name="Banos A."/>
            <person name="Martinez-Bueno M."/>
        </authorList>
    </citation>
    <scope>NUCLEOTIDE SEQUENCE</scope>
    <source>
        <strain evidence="9">CM22</strain>
    </source>
</reference>
<protein>
    <submittedName>
        <fullName evidence="9">RDD family protein</fullName>
    </submittedName>
</protein>
<evidence type="ECO:0000256" key="6">
    <source>
        <dbReference type="SAM" id="MobiDB-lite"/>
    </source>
</evidence>
<evidence type="ECO:0000256" key="3">
    <source>
        <dbReference type="ARBA" id="ARBA00022692"/>
    </source>
</evidence>
<dbReference type="PANTHER" id="PTHR36115:SF9">
    <property type="entry name" value="LMO1584 PROTEIN"/>
    <property type="match status" value="1"/>
</dbReference>
<dbReference type="AlphaFoldDB" id="A0AAW9K2P3"/>
<name>A0AAW9K2P3_CARML</name>
<evidence type="ECO:0000256" key="5">
    <source>
        <dbReference type="ARBA" id="ARBA00023136"/>
    </source>
</evidence>
<dbReference type="RefSeq" id="WP_318588913.1">
    <property type="nucleotide sequence ID" value="NZ_JAVBVO010000003.1"/>
</dbReference>
<keyword evidence="3 7" id="KW-0812">Transmembrane</keyword>
<comment type="caution">
    <text evidence="9">The sequence shown here is derived from an EMBL/GenBank/DDBJ whole genome shotgun (WGS) entry which is preliminary data.</text>
</comment>
<dbReference type="EMBL" id="JAVBVO010000003">
    <property type="protein sequence ID" value="MDZ5758007.1"/>
    <property type="molecule type" value="Genomic_DNA"/>
</dbReference>
<evidence type="ECO:0000259" key="8">
    <source>
        <dbReference type="Pfam" id="PF06271"/>
    </source>
</evidence>
<dbReference type="InterPro" id="IPR010432">
    <property type="entry name" value="RDD"/>
</dbReference>
<feature type="transmembrane region" description="Helical" evidence="7">
    <location>
        <begin position="108"/>
        <end position="131"/>
    </location>
</feature>
<feature type="transmembrane region" description="Helical" evidence="7">
    <location>
        <begin position="151"/>
        <end position="168"/>
    </location>
</feature>
<gene>
    <name evidence="9" type="ORF">RAK27_04990</name>
</gene>